<evidence type="ECO:0000313" key="3">
    <source>
        <dbReference type="Proteomes" id="UP001597018"/>
    </source>
</evidence>
<dbReference type="SUPFAM" id="SSF54909">
    <property type="entry name" value="Dimeric alpha+beta barrel"/>
    <property type="match status" value="2"/>
</dbReference>
<sequence>MIHQLIFAAPKPGMTEREFQDYWRTVHAVRFASRIPQIRKYAVDDRVPRPTDSGEPTWSGVGEIWLRDDEEQIASLQTPEFIEGARADEPNWAAFWRTLVLDTDAHTVLQGPEPDPNRQETKLFILVKRREGMRLEEFRERALGAHASLATRVPGLRRYVQGHTRDAAYGIGEAPLDAAFQLWFDSPDAEQEAERSTAFEVLVEDLLTFVEPRYLHTMVAEQHWIIGPQPR</sequence>
<feature type="domain" description="EthD" evidence="1">
    <location>
        <begin position="130"/>
        <end position="211"/>
    </location>
</feature>
<evidence type="ECO:0000259" key="1">
    <source>
        <dbReference type="Pfam" id="PF07110"/>
    </source>
</evidence>
<gene>
    <name evidence="2" type="ORF">ACFQ16_19275</name>
</gene>
<feature type="domain" description="EthD" evidence="1">
    <location>
        <begin position="11"/>
        <end position="94"/>
    </location>
</feature>
<dbReference type="Proteomes" id="UP001597018">
    <property type="component" value="Unassembled WGS sequence"/>
</dbReference>
<dbReference type="Pfam" id="PF07110">
    <property type="entry name" value="EthD"/>
    <property type="match status" value="2"/>
</dbReference>
<comment type="caution">
    <text evidence="2">The sequence shown here is derived from an EMBL/GenBank/DDBJ whole genome shotgun (WGS) entry which is preliminary data.</text>
</comment>
<evidence type="ECO:0000313" key="2">
    <source>
        <dbReference type="EMBL" id="MFD0921890.1"/>
    </source>
</evidence>
<dbReference type="EMBL" id="JBHTIW010000016">
    <property type="protein sequence ID" value="MFD0921890.1"/>
    <property type="molecule type" value="Genomic_DNA"/>
</dbReference>
<proteinExistence type="predicted"/>
<accession>A0ABW3FYA3</accession>
<dbReference type="InterPro" id="IPR009799">
    <property type="entry name" value="EthD_dom"/>
</dbReference>
<dbReference type="InterPro" id="IPR011008">
    <property type="entry name" value="Dimeric_a/b-barrel"/>
</dbReference>
<dbReference type="RefSeq" id="WP_263253276.1">
    <property type="nucleotide sequence ID" value="NZ_BAABLT010000051.1"/>
</dbReference>
<reference evidence="3" key="1">
    <citation type="journal article" date="2019" name="Int. J. Syst. Evol. Microbiol.">
        <title>The Global Catalogue of Microorganisms (GCM) 10K type strain sequencing project: providing services to taxonomists for standard genome sequencing and annotation.</title>
        <authorList>
            <consortium name="The Broad Institute Genomics Platform"/>
            <consortium name="The Broad Institute Genome Sequencing Center for Infectious Disease"/>
            <person name="Wu L."/>
            <person name="Ma J."/>
        </authorList>
    </citation>
    <scope>NUCLEOTIDE SEQUENCE [LARGE SCALE GENOMIC DNA]</scope>
    <source>
        <strain evidence="3">CCUG 56401</strain>
    </source>
</reference>
<organism evidence="2 3">
    <name type="scientific">Saccharopolyspora rosea</name>
    <dbReference type="NCBI Taxonomy" id="524884"/>
    <lineage>
        <taxon>Bacteria</taxon>
        <taxon>Bacillati</taxon>
        <taxon>Actinomycetota</taxon>
        <taxon>Actinomycetes</taxon>
        <taxon>Pseudonocardiales</taxon>
        <taxon>Pseudonocardiaceae</taxon>
        <taxon>Saccharopolyspora</taxon>
    </lineage>
</organism>
<protein>
    <submittedName>
        <fullName evidence="2">EthD family reductase</fullName>
    </submittedName>
</protein>
<dbReference type="NCBIfam" id="TIGR02118">
    <property type="entry name" value="EthD family reductase"/>
    <property type="match status" value="1"/>
</dbReference>
<keyword evidence="3" id="KW-1185">Reference proteome</keyword>
<dbReference type="Gene3D" id="3.30.70.100">
    <property type="match status" value="2"/>
</dbReference>
<name>A0ABW3FYA3_9PSEU</name>